<sequence length="165" mass="16417">MKGLGRSAALLGLSGAASLILTLGPGLGVAHALEGDKGDQRDNGILDDKGDKDGGLFDDKECRDRDKDKDGWFDDKDDKDRDKDDDWFDGGILDDKDKDRDCPVGVGVGVGVGVVGGGVGGGGVAAGGGGMSAGDVPLAPLAGVGLGALLLTAGVASRRRGQGAS</sequence>
<keyword evidence="3" id="KW-1185">Reference proteome</keyword>
<feature type="compositionally biased region" description="Basic and acidic residues" evidence="1">
    <location>
        <begin position="93"/>
        <end position="102"/>
    </location>
</feature>
<evidence type="ECO:0000313" key="3">
    <source>
        <dbReference type="Proteomes" id="UP000604475"/>
    </source>
</evidence>
<reference evidence="2" key="1">
    <citation type="submission" date="2020-12" db="EMBL/GenBank/DDBJ databases">
        <title>Genomic characterization of non-nitrogen-fixing Frankia strains.</title>
        <authorList>
            <person name="Carlos-Shanley C."/>
            <person name="Guerra T."/>
            <person name="Hahn D."/>
        </authorList>
    </citation>
    <scope>NUCLEOTIDE SEQUENCE</scope>
    <source>
        <strain evidence="2">CN6</strain>
    </source>
</reference>
<evidence type="ECO:0000256" key="1">
    <source>
        <dbReference type="SAM" id="MobiDB-lite"/>
    </source>
</evidence>
<feature type="compositionally biased region" description="Basic and acidic residues" evidence="1">
    <location>
        <begin position="33"/>
        <end position="84"/>
    </location>
</feature>
<name>A0A937RGM5_9ACTN</name>
<gene>
    <name evidence="2" type="ORF">I7412_22265</name>
</gene>
<evidence type="ECO:0000313" key="2">
    <source>
        <dbReference type="EMBL" id="MBL7629842.1"/>
    </source>
</evidence>
<comment type="caution">
    <text evidence="2">The sequence shown here is derived from an EMBL/GenBank/DDBJ whole genome shotgun (WGS) entry which is preliminary data.</text>
</comment>
<dbReference type="Proteomes" id="UP000604475">
    <property type="component" value="Unassembled WGS sequence"/>
</dbReference>
<organism evidence="2 3">
    <name type="scientific">Frankia nepalensis</name>
    <dbReference type="NCBI Taxonomy" id="1836974"/>
    <lineage>
        <taxon>Bacteria</taxon>
        <taxon>Bacillati</taxon>
        <taxon>Actinomycetota</taxon>
        <taxon>Actinomycetes</taxon>
        <taxon>Frankiales</taxon>
        <taxon>Frankiaceae</taxon>
        <taxon>Frankia</taxon>
    </lineage>
</organism>
<dbReference type="RefSeq" id="WP_203008570.1">
    <property type="nucleotide sequence ID" value="NZ_JADWYU010000393.1"/>
</dbReference>
<dbReference type="EMBL" id="JAEACQ010000238">
    <property type="protein sequence ID" value="MBL7629842.1"/>
    <property type="molecule type" value="Genomic_DNA"/>
</dbReference>
<accession>A0A937RGM5</accession>
<proteinExistence type="predicted"/>
<protein>
    <submittedName>
        <fullName evidence="2">Uncharacterized protein</fullName>
    </submittedName>
</protein>
<feature type="region of interest" description="Disordered" evidence="1">
    <location>
        <begin position="31"/>
        <end position="103"/>
    </location>
</feature>
<dbReference type="AlphaFoldDB" id="A0A937RGM5"/>